<evidence type="ECO:0000256" key="6">
    <source>
        <dbReference type="ARBA" id="ARBA00022989"/>
    </source>
</evidence>
<evidence type="ECO:0000259" key="11">
    <source>
        <dbReference type="Pfam" id="PF02096"/>
    </source>
</evidence>
<evidence type="ECO:0000256" key="4">
    <source>
        <dbReference type="ARBA" id="ARBA00022692"/>
    </source>
</evidence>
<comment type="similarity">
    <text evidence="9">Belongs to the OXA1/ALB3/YidC family.</text>
</comment>
<dbReference type="GO" id="GO:0051205">
    <property type="term" value="P:protein insertion into membrane"/>
    <property type="evidence" value="ECO:0007669"/>
    <property type="project" value="TreeGrafter"/>
</dbReference>
<dbReference type="AlphaFoldDB" id="A0A2T4DAX3"/>
<feature type="non-terminal residue" evidence="12">
    <location>
        <position position="242"/>
    </location>
</feature>
<comment type="caution">
    <text evidence="12">The sequence shown here is derived from an EMBL/GenBank/DDBJ whole genome shotgun (WGS) entry which is preliminary data.</text>
</comment>
<keyword evidence="3" id="KW-1003">Cell membrane</keyword>
<dbReference type="PANTHER" id="PTHR12428:SF65">
    <property type="entry name" value="CYTOCHROME C OXIDASE ASSEMBLY PROTEIN COX18, MITOCHONDRIAL"/>
    <property type="match status" value="1"/>
</dbReference>
<reference evidence="12 13" key="1">
    <citation type="submission" date="2018-03" db="EMBL/GenBank/DDBJ databases">
        <title>Cross-interface Injection: A General Nanoliter Liquid Handling Method Applied to Single Cells Genome Amplification Automated Nanoliter Liquid Handling Applied to Single Cell Multiple Displacement Amplification.</title>
        <authorList>
            <person name="Yun J."/>
            <person name="Xu P."/>
            <person name="Xu J."/>
            <person name="Dai X."/>
            <person name="Wang Y."/>
            <person name="Zheng X."/>
            <person name="Cao C."/>
            <person name="Yi Q."/>
            <person name="Zhu Y."/>
            <person name="Wang L."/>
            <person name="Dong Z."/>
            <person name="Huang Y."/>
            <person name="Huang L."/>
            <person name="Du W."/>
        </authorList>
    </citation>
    <scope>NUCLEOTIDE SEQUENCE [LARGE SCALE GENOMIC DNA]</scope>
    <source>
        <strain evidence="12 13">Z-D1-2</strain>
    </source>
</reference>
<feature type="transmembrane region" description="Helical" evidence="10">
    <location>
        <begin position="6"/>
        <end position="26"/>
    </location>
</feature>
<organism evidence="12 13">
    <name type="scientific">Marivirga lumbricoides</name>
    <dbReference type="NCBI Taxonomy" id="1046115"/>
    <lineage>
        <taxon>Bacteria</taxon>
        <taxon>Pseudomonadati</taxon>
        <taxon>Bacteroidota</taxon>
        <taxon>Cytophagia</taxon>
        <taxon>Cytophagales</taxon>
        <taxon>Marivirgaceae</taxon>
        <taxon>Marivirga</taxon>
    </lineage>
</organism>
<evidence type="ECO:0000256" key="3">
    <source>
        <dbReference type="ARBA" id="ARBA00022475"/>
    </source>
</evidence>
<evidence type="ECO:0000313" key="12">
    <source>
        <dbReference type="EMBL" id="PTB90872.1"/>
    </source>
</evidence>
<sequence length="242" mass="27799">EENIYLGWFPISLVNKYIIINVFHVLEKFISNYGIIIIILVFLIKLALSPLSYKSYVSMAKTKVLKPQLDEIKEKHGGDMQKAQAEQMQLYQKVGVNPLSGCIPLLLQMPILFAMFYFFPSSIELRQESFLWATDLSSYDSIATLPFTIPFYGDHVSLFTILMTLSTLLITWSQGQVSSVQGPMKNIQYIMPIVFMFVLNNFAAALSFYYFVANIITFGQQTLIRRMIDEDKIKAILEENKK</sequence>
<evidence type="ECO:0000256" key="7">
    <source>
        <dbReference type="ARBA" id="ARBA00023136"/>
    </source>
</evidence>
<feature type="transmembrane region" description="Helical" evidence="10">
    <location>
        <begin position="155"/>
        <end position="172"/>
    </location>
</feature>
<dbReference type="Pfam" id="PF02096">
    <property type="entry name" value="60KD_IMP"/>
    <property type="match status" value="1"/>
</dbReference>
<proteinExistence type="inferred from homology"/>
<evidence type="ECO:0000256" key="10">
    <source>
        <dbReference type="SAM" id="Phobius"/>
    </source>
</evidence>
<keyword evidence="2" id="KW-0813">Transport</keyword>
<feature type="transmembrane region" description="Helical" evidence="10">
    <location>
        <begin position="98"/>
        <end position="118"/>
    </location>
</feature>
<dbReference type="GO" id="GO:0015031">
    <property type="term" value="P:protein transport"/>
    <property type="evidence" value="ECO:0007669"/>
    <property type="project" value="UniProtKB-KW"/>
</dbReference>
<dbReference type="CDD" id="cd20070">
    <property type="entry name" value="5TM_YidC_Alb3"/>
    <property type="match status" value="1"/>
</dbReference>
<dbReference type="EMBL" id="PYVU01000536">
    <property type="protein sequence ID" value="PTB90872.1"/>
    <property type="molecule type" value="Genomic_DNA"/>
</dbReference>
<evidence type="ECO:0000256" key="5">
    <source>
        <dbReference type="ARBA" id="ARBA00022927"/>
    </source>
</evidence>
<feature type="domain" description="Membrane insertase YidC/Oxa/ALB C-terminal" evidence="11">
    <location>
        <begin position="33"/>
        <end position="226"/>
    </location>
</feature>
<evidence type="ECO:0000256" key="1">
    <source>
        <dbReference type="ARBA" id="ARBA00004651"/>
    </source>
</evidence>
<dbReference type="GO" id="GO:0005886">
    <property type="term" value="C:plasma membrane"/>
    <property type="evidence" value="ECO:0007669"/>
    <property type="project" value="UniProtKB-SubCell"/>
</dbReference>
<protein>
    <submittedName>
        <fullName evidence="12">Membrane protein insertase YidC</fullName>
    </submittedName>
</protein>
<feature type="transmembrane region" description="Helical" evidence="10">
    <location>
        <begin position="33"/>
        <end position="53"/>
    </location>
</feature>
<comment type="subcellular location">
    <subcellularLocation>
        <location evidence="1">Cell membrane</location>
        <topology evidence="1">Multi-pass membrane protein</topology>
    </subcellularLocation>
    <subcellularLocation>
        <location evidence="9">Membrane</location>
        <topology evidence="9">Multi-pass membrane protein</topology>
    </subcellularLocation>
</comment>
<dbReference type="PANTHER" id="PTHR12428">
    <property type="entry name" value="OXA1"/>
    <property type="match status" value="1"/>
</dbReference>
<feature type="non-terminal residue" evidence="12">
    <location>
        <position position="1"/>
    </location>
</feature>
<gene>
    <name evidence="12" type="ORF">C9994_16580</name>
</gene>
<evidence type="ECO:0000256" key="2">
    <source>
        <dbReference type="ARBA" id="ARBA00022448"/>
    </source>
</evidence>
<dbReference type="InterPro" id="IPR028055">
    <property type="entry name" value="YidC/Oxa/ALB_C"/>
</dbReference>
<feature type="transmembrane region" description="Helical" evidence="10">
    <location>
        <begin position="193"/>
        <end position="212"/>
    </location>
</feature>
<keyword evidence="4 9" id="KW-0812">Transmembrane</keyword>
<dbReference type="InterPro" id="IPR001708">
    <property type="entry name" value="YidC/ALB3/OXA1/COX18"/>
</dbReference>
<evidence type="ECO:0000256" key="9">
    <source>
        <dbReference type="RuleBase" id="RU003945"/>
    </source>
</evidence>
<keyword evidence="8" id="KW-0143">Chaperone</keyword>
<name>A0A2T4DAX3_9BACT</name>
<evidence type="ECO:0000256" key="8">
    <source>
        <dbReference type="ARBA" id="ARBA00023186"/>
    </source>
</evidence>
<keyword evidence="6 10" id="KW-1133">Transmembrane helix</keyword>
<evidence type="ECO:0000313" key="13">
    <source>
        <dbReference type="Proteomes" id="UP000240608"/>
    </source>
</evidence>
<accession>A0A2T4DAX3</accession>
<keyword evidence="7 10" id="KW-0472">Membrane</keyword>
<dbReference type="NCBIfam" id="TIGR03592">
    <property type="entry name" value="yidC_oxa1_cterm"/>
    <property type="match status" value="1"/>
</dbReference>
<dbReference type="GO" id="GO:0032977">
    <property type="term" value="F:membrane insertase activity"/>
    <property type="evidence" value="ECO:0007669"/>
    <property type="project" value="InterPro"/>
</dbReference>
<keyword evidence="5" id="KW-0653">Protein transport</keyword>
<dbReference type="InterPro" id="IPR047196">
    <property type="entry name" value="YidC_ALB_C"/>
</dbReference>
<dbReference type="Proteomes" id="UP000240608">
    <property type="component" value="Unassembled WGS sequence"/>
</dbReference>